<reference evidence="2 3" key="2">
    <citation type="submission" date="2018-11" db="EMBL/GenBank/DDBJ databases">
        <authorList>
            <consortium name="Pathogen Informatics"/>
        </authorList>
    </citation>
    <scope>NUCLEOTIDE SEQUENCE [LARGE SCALE GENOMIC DNA]</scope>
    <source>
        <strain evidence="2 3">MHpl1</strain>
    </source>
</reference>
<dbReference type="Proteomes" id="UP000268014">
    <property type="component" value="Unassembled WGS sequence"/>
</dbReference>
<dbReference type="WBParaSite" id="HPLM_0000767901-mRNA-1">
    <property type="protein sequence ID" value="HPLM_0000767901-mRNA-1"/>
    <property type="gene ID" value="HPLM_0000767901"/>
</dbReference>
<gene>
    <name evidence="2" type="ORF">HPLM_LOCUS7671</name>
</gene>
<organism evidence="4">
    <name type="scientific">Haemonchus placei</name>
    <name type="common">Barber's pole worm</name>
    <dbReference type="NCBI Taxonomy" id="6290"/>
    <lineage>
        <taxon>Eukaryota</taxon>
        <taxon>Metazoa</taxon>
        <taxon>Ecdysozoa</taxon>
        <taxon>Nematoda</taxon>
        <taxon>Chromadorea</taxon>
        <taxon>Rhabditida</taxon>
        <taxon>Rhabditina</taxon>
        <taxon>Rhabditomorpha</taxon>
        <taxon>Strongyloidea</taxon>
        <taxon>Trichostrongylidae</taxon>
        <taxon>Haemonchus</taxon>
    </lineage>
</organism>
<evidence type="ECO:0000256" key="1">
    <source>
        <dbReference type="SAM" id="SignalP"/>
    </source>
</evidence>
<proteinExistence type="predicted"/>
<accession>A0A0N4WB71</accession>
<dbReference type="PROSITE" id="PS50092">
    <property type="entry name" value="TSP1"/>
    <property type="match status" value="1"/>
</dbReference>
<dbReference type="SUPFAM" id="SSF82895">
    <property type="entry name" value="TSP-1 type 1 repeat"/>
    <property type="match status" value="1"/>
</dbReference>
<dbReference type="PANTHER" id="PTHR31507">
    <property type="entry name" value="PROTEIN CBG15923"/>
    <property type="match status" value="1"/>
</dbReference>
<dbReference type="InterPro" id="IPR036383">
    <property type="entry name" value="TSP1_rpt_sf"/>
</dbReference>
<sequence>MHRQSAAFLLIFIKFHVSCFDLRFLLEKTKQPVAIEIPTSVPNYTESYWSEWKEVLSCNAECGSCGSQVFRRTCIGALPCRGNSRKEERCNIQVCDYPKPACCPPYKLMLIEGEFACGPQKENVVSAFVAQLQTKPQQRMKSPSELPSEVSYNFSLFDDWKLLRSIWI</sequence>
<dbReference type="PANTHER" id="PTHR31507:SF3">
    <property type="entry name" value="TIL DOMAIN-CONTAINING PROTEIN"/>
    <property type="match status" value="1"/>
</dbReference>
<evidence type="ECO:0000313" key="3">
    <source>
        <dbReference type="Proteomes" id="UP000268014"/>
    </source>
</evidence>
<feature type="signal peptide" evidence="1">
    <location>
        <begin position="1"/>
        <end position="19"/>
    </location>
</feature>
<feature type="chain" id="PRO_5043123541" evidence="1">
    <location>
        <begin position="20"/>
        <end position="168"/>
    </location>
</feature>
<evidence type="ECO:0000313" key="2">
    <source>
        <dbReference type="EMBL" id="VDO32643.1"/>
    </source>
</evidence>
<dbReference type="OrthoDB" id="5876856at2759"/>
<keyword evidence="1" id="KW-0732">Signal</keyword>
<keyword evidence="3" id="KW-1185">Reference proteome</keyword>
<dbReference type="OMA" id="IEGEFAC"/>
<name>A0A0N4WB71_HAEPC</name>
<evidence type="ECO:0000313" key="4">
    <source>
        <dbReference type="WBParaSite" id="HPLM_0000767901-mRNA-1"/>
    </source>
</evidence>
<dbReference type="InterPro" id="IPR000884">
    <property type="entry name" value="TSP1_rpt"/>
</dbReference>
<dbReference type="AlphaFoldDB" id="A0A0N4WB71"/>
<reference evidence="4" key="1">
    <citation type="submission" date="2017-02" db="UniProtKB">
        <authorList>
            <consortium name="WormBaseParasite"/>
        </authorList>
    </citation>
    <scope>IDENTIFICATION</scope>
</reference>
<protein>
    <submittedName>
        <fullName evidence="4">BOWMAN_BIRK domain-containing protein</fullName>
    </submittedName>
</protein>
<dbReference type="Gene3D" id="2.20.100.10">
    <property type="entry name" value="Thrombospondin type-1 (TSP1) repeat"/>
    <property type="match status" value="1"/>
</dbReference>
<dbReference type="EMBL" id="UZAF01016706">
    <property type="protein sequence ID" value="VDO32643.1"/>
    <property type="molecule type" value="Genomic_DNA"/>
</dbReference>